<keyword evidence="1" id="KW-0812">Transmembrane</keyword>
<feature type="domain" description="Guanylate cyclase" evidence="2">
    <location>
        <begin position="353"/>
        <end position="485"/>
    </location>
</feature>
<dbReference type="PROSITE" id="PS51085">
    <property type="entry name" value="2FE2S_FER_2"/>
    <property type="match status" value="1"/>
</dbReference>
<feature type="domain" description="2Fe-2S ferredoxin-type" evidence="3">
    <location>
        <begin position="243"/>
        <end position="337"/>
    </location>
</feature>
<dbReference type="SUPFAM" id="SSF81343">
    <property type="entry name" value="Fumarate reductase respiratory complex transmembrane subunits"/>
    <property type="match status" value="1"/>
</dbReference>
<proteinExistence type="predicted"/>
<keyword evidence="1" id="KW-1133">Transmembrane helix</keyword>
<dbReference type="PROSITE" id="PS50125">
    <property type="entry name" value="GUANYLATE_CYCLASE_2"/>
    <property type="match status" value="1"/>
</dbReference>
<evidence type="ECO:0000256" key="1">
    <source>
        <dbReference type="SAM" id="Phobius"/>
    </source>
</evidence>
<evidence type="ECO:0000259" key="2">
    <source>
        <dbReference type="PROSITE" id="PS50125"/>
    </source>
</evidence>
<dbReference type="SUPFAM" id="SSF54292">
    <property type="entry name" value="2Fe-2S ferredoxin-like"/>
    <property type="match status" value="1"/>
</dbReference>
<dbReference type="Proteomes" id="UP001525968">
    <property type="component" value="Unassembled WGS sequence"/>
</dbReference>
<dbReference type="Pfam" id="PF00211">
    <property type="entry name" value="Guanylate_cyc"/>
    <property type="match status" value="1"/>
</dbReference>
<feature type="transmembrane region" description="Helical" evidence="1">
    <location>
        <begin position="56"/>
        <end position="74"/>
    </location>
</feature>
<evidence type="ECO:0000259" key="3">
    <source>
        <dbReference type="PROSITE" id="PS51085"/>
    </source>
</evidence>
<reference evidence="4 5" key="1">
    <citation type="submission" date="2022-09" db="EMBL/GenBank/DDBJ databases">
        <title>Draft genome of isolate Be4.</title>
        <authorList>
            <person name="Sanchez-Castro I."/>
            <person name="Martinez-Rodriguez P."/>
            <person name="Descostes M."/>
            <person name="Merroun M."/>
        </authorList>
    </citation>
    <scope>NUCLEOTIDE SEQUENCE [LARGE SCALE GENOMIC DNA]</scope>
    <source>
        <strain evidence="4 5">Be4</strain>
    </source>
</reference>
<protein>
    <submittedName>
        <fullName evidence="4">Adenylate/guanylate cyclase domain-containing protein</fullName>
    </submittedName>
</protein>
<evidence type="ECO:0000313" key="4">
    <source>
        <dbReference type="EMBL" id="MCT9811224.1"/>
    </source>
</evidence>
<name>A0ABT2PL77_9BURK</name>
<accession>A0ABT2PL77</accession>
<dbReference type="Pfam" id="PF00111">
    <property type="entry name" value="Fer2"/>
    <property type="match status" value="1"/>
</dbReference>
<keyword evidence="1" id="KW-0472">Membrane</keyword>
<keyword evidence="5" id="KW-1185">Reference proteome</keyword>
<dbReference type="Gene3D" id="3.30.70.1230">
    <property type="entry name" value="Nucleotide cyclase"/>
    <property type="match status" value="1"/>
</dbReference>
<dbReference type="CDD" id="cd07302">
    <property type="entry name" value="CHD"/>
    <property type="match status" value="1"/>
</dbReference>
<organism evidence="4 5">
    <name type="scientific">Acidovorax bellezanensis</name>
    <dbReference type="NCBI Taxonomy" id="2976702"/>
    <lineage>
        <taxon>Bacteria</taxon>
        <taxon>Pseudomonadati</taxon>
        <taxon>Pseudomonadota</taxon>
        <taxon>Betaproteobacteria</taxon>
        <taxon>Burkholderiales</taxon>
        <taxon>Comamonadaceae</taxon>
        <taxon>Acidovorax</taxon>
    </lineage>
</organism>
<dbReference type="InterPro" id="IPR050697">
    <property type="entry name" value="Adenylyl/Guanylyl_Cyclase_3/4"/>
</dbReference>
<dbReference type="SMART" id="SM00044">
    <property type="entry name" value="CYCc"/>
    <property type="match status" value="1"/>
</dbReference>
<dbReference type="Gene3D" id="3.10.20.30">
    <property type="match status" value="1"/>
</dbReference>
<gene>
    <name evidence="4" type="ORF">N0K08_11305</name>
</gene>
<dbReference type="InterPro" id="IPR034804">
    <property type="entry name" value="SQR/QFR_C/D"/>
</dbReference>
<dbReference type="InterPro" id="IPR029787">
    <property type="entry name" value="Nucleotide_cyclase"/>
</dbReference>
<sequence>MSMPSLRKLRWGSGLVLWVYVALHLINHGLGLVSLHAAETMRMGVQSLWRSVPGTVLLYGAFATHGAMALMAVWQRRSLRMPAMEAIRLVLGLCLPLLLAAHFSATRWAYASWAIANSYERLIPAIWNPASISLQLLLLTTAWAHGCLGLHFALRARSAWQRCQPVLLSLAVLLPTLAALGVLAMAREIAVGIPAVAQEPPLQVSQDLQGMTADLRLGWLLLLAAALAGPRLWRWLRQRPGTGMIQLHYPGRTLQVPRGFSVLEASRSHGLEHLSLCGGRARCSTCRVRVRGASAHFPPPGRDERKTLERVHAPADVRLACQLRPLGDIEVTPLFHPQAETRVTSGGEERAVVILFVDLRQWSGLSERQWPVDLSWVLDRYFELIGSAVQECGGVANQFIGDSVMAIFGLKTDLPSAARQAIQACMLIDQRMQAWGQSFHTEFGQTLEYGMGLHAGSVALGRVGFENTTSFTAVGEVVNTASRLQEYSKVAQARLVLSADVARLAQVQGSLGKAQQVQVRGRSAPLEIFHVVRPAQHWATLKTA</sequence>
<dbReference type="InterPro" id="IPR012675">
    <property type="entry name" value="Beta-grasp_dom_sf"/>
</dbReference>
<dbReference type="InterPro" id="IPR001041">
    <property type="entry name" value="2Fe-2S_ferredoxin-type"/>
</dbReference>
<feature type="transmembrane region" description="Helical" evidence="1">
    <location>
        <begin position="86"/>
        <end position="110"/>
    </location>
</feature>
<dbReference type="PANTHER" id="PTHR43081">
    <property type="entry name" value="ADENYLATE CYCLASE, TERMINAL-DIFFERENTIATION SPECIFIC-RELATED"/>
    <property type="match status" value="1"/>
</dbReference>
<feature type="transmembrane region" description="Helical" evidence="1">
    <location>
        <begin position="130"/>
        <end position="154"/>
    </location>
</feature>
<comment type="caution">
    <text evidence="4">The sequence shown here is derived from an EMBL/GenBank/DDBJ whole genome shotgun (WGS) entry which is preliminary data.</text>
</comment>
<feature type="transmembrane region" description="Helical" evidence="1">
    <location>
        <begin position="166"/>
        <end position="186"/>
    </location>
</feature>
<evidence type="ECO:0000313" key="5">
    <source>
        <dbReference type="Proteomes" id="UP001525968"/>
    </source>
</evidence>
<dbReference type="RefSeq" id="WP_261500430.1">
    <property type="nucleotide sequence ID" value="NZ_JAODYH010000004.1"/>
</dbReference>
<dbReference type="InterPro" id="IPR036010">
    <property type="entry name" value="2Fe-2S_ferredoxin-like_sf"/>
</dbReference>
<dbReference type="PANTHER" id="PTHR43081:SF1">
    <property type="entry name" value="ADENYLATE CYCLASE, TERMINAL-DIFFERENTIATION SPECIFIC"/>
    <property type="match status" value="1"/>
</dbReference>
<dbReference type="EMBL" id="JAODYH010000004">
    <property type="protein sequence ID" value="MCT9811224.1"/>
    <property type="molecule type" value="Genomic_DNA"/>
</dbReference>
<dbReference type="CDD" id="cd00207">
    <property type="entry name" value="fer2"/>
    <property type="match status" value="1"/>
</dbReference>
<dbReference type="InterPro" id="IPR001054">
    <property type="entry name" value="A/G_cyclase"/>
</dbReference>
<dbReference type="SUPFAM" id="SSF55073">
    <property type="entry name" value="Nucleotide cyclase"/>
    <property type="match status" value="1"/>
</dbReference>